<feature type="transmembrane region" description="Helical" evidence="1">
    <location>
        <begin position="149"/>
        <end position="171"/>
    </location>
</feature>
<keyword evidence="1" id="KW-0472">Membrane</keyword>
<comment type="caution">
    <text evidence="2">The sequence shown here is derived from an EMBL/GenBank/DDBJ whole genome shotgun (WGS) entry which is preliminary data.</text>
</comment>
<dbReference type="AlphaFoldDB" id="A0A371IZ06"/>
<feature type="transmembrane region" description="Helical" evidence="1">
    <location>
        <begin position="37"/>
        <end position="58"/>
    </location>
</feature>
<organism evidence="2 3">
    <name type="scientific">Romboutsia weinsteinii</name>
    <dbReference type="NCBI Taxonomy" id="2020949"/>
    <lineage>
        <taxon>Bacteria</taxon>
        <taxon>Bacillati</taxon>
        <taxon>Bacillota</taxon>
        <taxon>Clostridia</taxon>
        <taxon>Peptostreptococcales</taxon>
        <taxon>Peptostreptococcaceae</taxon>
        <taxon>Romboutsia</taxon>
    </lineage>
</organism>
<dbReference type="EMBL" id="NOJY02000052">
    <property type="protein sequence ID" value="RDY25704.1"/>
    <property type="molecule type" value="Genomic_DNA"/>
</dbReference>
<keyword evidence="3" id="KW-1185">Reference proteome</keyword>
<dbReference type="RefSeq" id="WP_094367348.1">
    <property type="nucleotide sequence ID" value="NZ_NOJY02000052.1"/>
</dbReference>
<dbReference type="InterPro" id="IPR005325">
    <property type="entry name" value="DUF308_memb"/>
</dbReference>
<keyword evidence="1" id="KW-1133">Transmembrane helix</keyword>
<feature type="transmembrane region" description="Helical" evidence="1">
    <location>
        <begin position="123"/>
        <end position="143"/>
    </location>
</feature>
<keyword evidence="1" id="KW-0812">Transmembrane</keyword>
<gene>
    <name evidence="2" type="ORF">CHL78_016825</name>
</gene>
<evidence type="ECO:0008006" key="4">
    <source>
        <dbReference type="Google" id="ProtNLM"/>
    </source>
</evidence>
<protein>
    <recommendedName>
        <fullName evidence="4">DUF308 domain-containing protein</fullName>
    </recommendedName>
</protein>
<reference evidence="2 3" key="1">
    <citation type="journal article" date="2017" name="Genome Announc.">
        <title>Draft Genome Sequence of Romboutsia weinsteinii sp. nov. Strain CCRI-19649(T) Isolated from Surface Water.</title>
        <authorList>
            <person name="Maheux A.F."/>
            <person name="Boudreau D.K."/>
            <person name="Berube E."/>
            <person name="Boissinot M."/>
            <person name="Cantin P."/>
            <person name="Raymond F."/>
            <person name="Corbeil J."/>
            <person name="Omar R.F."/>
            <person name="Bergeron M.G."/>
        </authorList>
    </citation>
    <scope>NUCLEOTIDE SEQUENCE [LARGE SCALE GENOMIC DNA]</scope>
    <source>
        <strain evidence="2 3">CCRI-19649</strain>
    </source>
</reference>
<accession>A0A371IZ06</accession>
<sequence length="426" mass="49002">MNINKNAVSPIIILMISILLLVTGVLIIYDINIFAEPTIYIVSITLAIMGFLQILAYIFKREKRFITTFLSGIGDILLAIFIKHRTMFIALSIVKIIGIYAFINFMARITAAIILYKNKTRGWIRGFIVSGISLIFSSALIFHTKEYMHIVPIVAGAYLILYSCTIFGDFIREIFYADLVKDNLKRRMRITIPIVYAAFIPQKLLEDINEVIATKPTELLYEDIKVDTDAHLEIFIHLSKECANGFGHVDICFEDKIYTYGTYDESSNRLFKLVSDGVLIEVDRDKYIEFSTRDKQRSLVGFELKLSKVQREAIRCKISSIKDDCVVWKCKAQENPDVEYTEYSNMLYRVTNAKFYKFKSGYFKTYFTLTANCVRLAETIVGSAGLDIIAINGIITPGTYYNYLNNLFMRKNTRVVKRNLYTKIIK</sequence>
<dbReference type="Pfam" id="PF03729">
    <property type="entry name" value="DUF308"/>
    <property type="match status" value="1"/>
</dbReference>
<evidence type="ECO:0000313" key="2">
    <source>
        <dbReference type="EMBL" id="RDY25704.1"/>
    </source>
</evidence>
<feature type="transmembrane region" description="Helical" evidence="1">
    <location>
        <begin position="88"/>
        <end position="116"/>
    </location>
</feature>
<dbReference type="OrthoDB" id="1641596at2"/>
<evidence type="ECO:0000313" key="3">
    <source>
        <dbReference type="Proteomes" id="UP000215694"/>
    </source>
</evidence>
<feature type="transmembrane region" description="Helical" evidence="1">
    <location>
        <begin position="65"/>
        <end position="82"/>
    </location>
</feature>
<evidence type="ECO:0000256" key="1">
    <source>
        <dbReference type="SAM" id="Phobius"/>
    </source>
</evidence>
<feature type="transmembrane region" description="Helical" evidence="1">
    <location>
        <begin position="12"/>
        <end position="31"/>
    </location>
</feature>
<dbReference type="Proteomes" id="UP000215694">
    <property type="component" value="Unassembled WGS sequence"/>
</dbReference>
<name>A0A371IZ06_9FIRM</name>
<proteinExistence type="predicted"/>